<feature type="domain" description="Glutamine amidotransferase" evidence="1">
    <location>
        <begin position="56"/>
        <end position="193"/>
    </location>
</feature>
<sequence length="238" mass="26064">MTSPNLRVAILQNFILEETGGRPMIDRITQLIRQSKPDAEIDVCAAIQGDALPDPETKDLIILTGGPFNLLKNETPQWVADTLEYLRRVTEHRSKPKILGICWGQQAVALALGGSLDRSDRGHCVGVEDITLTPEGTTFFNATSLTIHKNHEIVVTDVGPHLSPLAFNNEVLVSKDGQVLTFQGHPEMNSTLSRLFVASDNPAAVGAGLDSNLRPINSPHDGEMIFERIIKWASHEMS</sequence>
<protein>
    <submittedName>
        <fullName evidence="2">Glutamine amidotransferase type 1</fullName>
    </submittedName>
</protein>
<dbReference type="STRING" id="5514.A0A395RUV2"/>
<dbReference type="Proteomes" id="UP000266152">
    <property type="component" value="Unassembled WGS sequence"/>
</dbReference>
<dbReference type="GO" id="GO:0016740">
    <property type="term" value="F:transferase activity"/>
    <property type="evidence" value="ECO:0007669"/>
    <property type="project" value="UniProtKB-KW"/>
</dbReference>
<dbReference type="PANTHER" id="PTHR42695:SF5">
    <property type="entry name" value="GLUTAMINE AMIDOTRANSFERASE YLR126C-RELATED"/>
    <property type="match status" value="1"/>
</dbReference>
<dbReference type="InterPro" id="IPR017926">
    <property type="entry name" value="GATASE"/>
</dbReference>
<comment type="caution">
    <text evidence="2">The sequence shown here is derived from an EMBL/GenBank/DDBJ whole genome shotgun (WGS) entry which is preliminary data.</text>
</comment>
<dbReference type="GO" id="GO:0005634">
    <property type="term" value="C:nucleus"/>
    <property type="evidence" value="ECO:0007669"/>
    <property type="project" value="TreeGrafter"/>
</dbReference>
<dbReference type="PROSITE" id="PS51273">
    <property type="entry name" value="GATASE_TYPE_1"/>
    <property type="match status" value="1"/>
</dbReference>
<dbReference type="PANTHER" id="PTHR42695">
    <property type="entry name" value="GLUTAMINE AMIDOTRANSFERASE YLR126C-RELATED"/>
    <property type="match status" value="1"/>
</dbReference>
<dbReference type="CDD" id="cd01741">
    <property type="entry name" value="GATase1_1"/>
    <property type="match status" value="1"/>
</dbReference>
<accession>A0A395RUV2</accession>
<organism evidence="2 3">
    <name type="scientific">Fusarium sporotrichioides</name>
    <dbReference type="NCBI Taxonomy" id="5514"/>
    <lineage>
        <taxon>Eukaryota</taxon>
        <taxon>Fungi</taxon>
        <taxon>Dikarya</taxon>
        <taxon>Ascomycota</taxon>
        <taxon>Pezizomycotina</taxon>
        <taxon>Sordariomycetes</taxon>
        <taxon>Hypocreomycetidae</taxon>
        <taxon>Hypocreales</taxon>
        <taxon>Nectriaceae</taxon>
        <taxon>Fusarium</taxon>
    </lineage>
</organism>
<dbReference type="GO" id="GO:0005829">
    <property type="term" value="C:cytosol"/>
    <property type="evidence" value="ECO:0007669"/>
    <property type="project" value="TreeGrafter"/>
</dbReference>
<dbReference type="Gene3D" id="3.40.50.880">
    <property type="match status" value="1"/>
</dbReference>
<dbReference type="Pfam" id="PF00117">
    <property type="entry name" value="GATase"/>
    <property type="match status" value="1"/>
</dbReference>
<evidence type="ECO:0000313" key="3">
    <source>
        <dbReference type="Proteomes" id="UP000266152"/>
    </source>
</evidence>
<gene>
    <name evidence="2" type="ORF">FSPOR_8218</name>
</gene>
<proteinExistence type="predicted"/>
<evidence type="ECO:0000259" key="1">
    <source>
        <dbReference type="Pfam" id="PF00117"/>
    </source>
</evidence>
<keyword evidence="2" id="KW-0315">Glutamine amidotransferase</keyword>
<dbReference type="InterPro" id="IPR029062">
    <property type="entry name" value="Class_I_gatase-like"/>
</dbReference>
<dbReference type="AlphaFoldDB" id="A0A395RUV2"/>
<reference evidence="2 3" key="1">
    <citation type="journal article" date="2018" name="PLoS Pathog.">
        <title>Evolution of structural diversity of trichothecenes, a family of toxins produced by plant pathogenic and entomopathogenic fungi.</title>
        <authorList>
            <person name="Proctor R.H."/>
            <person name="McCormick S.P."/>
            <person name="Kim H.S."/>
            <person name="Cardoza R.E."/>
            <person name="Stanley A.M."/>
            <person name="Lindo L."/>
            <person name="Kelly A."/>
            <person name="Brown D.W."/>
            <person name="Lee T."/>
            <person name="Vaughan M.M."/>
            <person name="Alexander N.J."/>
            <person name="Busman M."/>
            <person name="Gutierrez S."/>
        </authorList>
    </citation>
    <scope>NUCLEOTIDE SEQUENCE [LARGE SCALE GENOMIC DNA]</scope>
    <source>
        <strain evidence="2 3">NRRL 3299</strain>
    </source>
</reference>
<name>A0A395RUV2_FUSSP</name>
<dbReference type="InterPro" id="IPR044992">
    <property type="entry name" value="ChyE-like"/>
</dbReference>
<keyword evidence="3" id="KW-1185">Reference proteome</keyword>
<dbReference type="SUPFAM" id="SSF52317">
    <property type="entry name" value="Class I glutamine amidotransferase-like"/>
    <property type="match status" value="1"/>
</dbReference>
<dbReference type="EMBL" id="PXOF01000122">
    <property type="protein sequence ID" value="RGP63891.1"/>
    <property type="molecule type" value="Genomic_DNA"/>
</dbReference>
<evidence type="ECO:0000313" key="2">
    <source>
        <dbReference type="EMBL" id="RGP63891.1"/>
    </source>
</evidence>
<keyword evidence="2" id="KW-0808">Transferase</keyword>